<reference evidence="16" key="3">
    <citation type="submission" date="2015-06" db="UniProtKB">
        <authorList>
            <consortium name="EnsemblProtists"/>
        </authorList>
    </citation>
    <scope>IDENTIFICATION</scope>
</reference>
<evidence type="ECO:0000313" key="17">
    <source>
        <dbReference type="Proteomes" id="UP000011087"/>
    </source>
</evidence>
<evidence type="ECO:0000256" key="4">
    <source>
        <dbReference type="ARBA" id="ARBA00022833"/>
    </source>
</evidence>
<keyword evidence="3 9" id="KW-0256">Endoplasmic reticulum</keyword>
<comment type="subcellular location">
    <subcellularLocation>
        <location evidence="9">Cytoplasmic vesicle</location>
        <location evidence="9">COPII-coated vesicle membrane</location>
        <topology evidence="9">Peripheral membrane protein</topology>
        <orientation evidence="9">Cytoplasmic side</orientation>
    </subcellularLocation>
    <subcellularLocation>
        <location evidence="9">Endoplasmic reticulum membrane</location>
        <topology evidence="9">Peripheral membrane protein</topology>
        <orientation evidence="9">Cytoplasmic side</orientation>
    </subcellularLocation>
</comment>
<evidence type="ECO:0000256" key="6">
    <source>
        <dbReference type="ARBA" id="ARBA00022927"/>
    </source>
</evidence>
<evidence type="ECO:0000256" key="3">
    <source>
        <dbReference type="ARBA" id="ARBA00022824"/>
    </source>
</evidence>
<evidence type="ECO:0000256" key="7">
    <source>
        <dbReference type="ARBA" id="ARBA00023136"/>
    </source>
</evidence>
<feature type="domain" description="Zinc finger Sec23/Sec24-type" evidence="11">
    <location>
        <begin position="88"/>
        <end position="119"/>
    </location>
</feature>
<keyword evidence="5 9" id="KW-0931">ER-Golgi transport</keyword>
<dbReference type="Pfam" id="PF04810">
    <property type="entry name" value="zf-Sec23_Sec24"/>
    <property type="match status" value="1"/>
</dbReference>
<sequence length="734" mass="79986">MLPVVEPTAQAQPAASTPLKSQEHAGRVAPEPPKEILGNTVDEHWRNTCGAVPTRSSLTKGGLPFGFIVSPFAAPDDSNRWLRKAAERCQSCGAVRNLYIAVESNTGRWACNFCGAINKSEDLKGRDAIESCRELRDAVIEYVEPTVGSISTQVKRKVTMLVIDTAMRQKDLDELQDSLLKALSVLDKNEEIGFITFDAVVKVYDLSKQECATAFILPGTRSPSQYDLNMLGNTGAVFAAPLHACFNTISSIIRSLKTPVRDGKRVRARSRCVGPAVEAAVAIVASLHGNSFHANADDGISPQGGKGHVSLVLGGPPTIGPGSEDFEVEASTEAAGMSPSEQQATEYFGKVGHRTRLLGISTDVLVVSMLSIGVQKLQAMTMTCGGEVVNHLHFGEAFESDLVNGMYRTGGRTSGVVDIHASACVEVLRIIGPLIDPATRQEEEMAEDLPNLAISPSVEGRSSYTVIYSLKEDVHDQYIYFQVVTAHSTHNDERVLRTSTMRIPVTDNTANLLHAVDVAASAVVLAKEAVAEVKDGSSSLEDVKAQLNQRVQTIAQTWSDQVKVTIGGRMSTFPAQLQGLPKYLFFAQNGPLLGSILNSEDDANVLRRIFLKSNLEDSLRILSPQLFSCTLNEQNVLQFEELPVEDTSLLPDRIVFMDHHTQVFVWSGSQVSGVEFEPVRQTLLSNIKGRRWHPDRSRQGSPAEKVRSHGQRFLLAVASEASYRNVIKKKTRKS</sequence>
<dbReference type="InterPro" id="IPR037364">
    <property type="entry name" value="Sec23"/>
</dbReference>
<evidence type="ECO:0000313" key="15">
    <source>
        <dbReference type="EMBL" id="EKX52396.1"/>
    </source>
</evidence>
<keyword evidence="1 9" id="KW-0813">Transport</keyword>
<dbReference type="InterPro" id="IPR036175">
    <property type="entry name" value="Sec23/24_helical_dom_sf"/>
</dbReference>
<dbReference type="OrthoDB" id="3979788at2759"/>
<dbReference type="Proteomes" id="UP000011087">
    <property type="component" value="Unassembled WGS sequence"/>
</dbReference>
<feature type="domain" description="Sec23/Sec24 beta-sandwich" evidence="14">
    <location>
        <begin position="415"/>
        <end position="506"/>
    </location>
</feature>
<comment type="function">
    <text evidence="9">Component of the coat protein complex II (COPII) which promotes the formation of transport vesicles from the endoplasmic reticulum (ER). The coat has two main functions, the physical deformation of the endoplasmic reticulum membrane into vesicles and the selection of cargo molecules.</text>
</comment>
<dbReference type="InterPro" id="IPR006896">
    <property type="entry name" value="Sec23/24_trunk_dom"/>
</dbReference>
<dbReference type="Pfam" id="PF04811">
    <property type="entry name" value="Sec23_trunk"/>
    <property type="match status" value="1"/>
</dbReference>
<evidence type="ECO:0000256" key="8">
    <source>
        <dbReference type="ARBA" id="ARBA00023329"/>
    </source>
</evidence>
<dbReference type="InterPro" id="IPR036465">
    <property type="entry name" value="vWFA_dom_sf"/>
</dbReference>
<proteinExistence type="inferred from homology"/>
<dbReference type="SUPFAM" id="SSF81995">
    <property type="entry name" value="beta-sandwich domain of Sec23/24"/>
    <property type="match status" value="1"/>
</dbReference>
<evidence type="ECO:0000256" key="5">
    <source>
        <dbReference type="ARBA" id="ARBA00022892"/>
    </source>
</evidence>
<dbReference type="SUPFAM" id="SSF81811">
    <property type="entry name" value="Helical domain of Sec23/24"/>
    <property type="match status" value="1"/>
</dbReference>
<dbReference type="HOGENOM" id="CLU_377895_0_0_1"/>
<feature type="domain" description="Sec23/Sec24 helical" evidence="13">
    <location>
        <begin position="517"/>
        <end position="619"/>
    </location>
</feature>
<keyword evidence="9" id="KW-0963">Cytoplasm</keyword>
<dbReference type="GO" id="GO:0090110">
    <property type="term" value="P:COPII-coated vesicle cargo loading"/>
    <property type="evidence" value="ECO:0007669"/>
    <property type="project" value="TreeGrafter"/>
</dbReference>
<dbReference type="Gene3D" id="3.40.50.410">
    <property type="entry name" value="von Willebrand factor, type A domain"/>
    <property type="match status" value="1"/>
</dbReference>
<name>L1JV07_GUITC</name>
<keyword evidence="6 9" id="KW-0653">Protein transport</keyword>
<dbReference type="EMBL" id="JH992973">
    <property type="protein sequence ID" value="EKX52396.1"/>
    <property type="molecule type" value="Genomic_DNA"/>
</dbReference>
<dbReference type="SUPFAM" id="SSF53300">
    <property type="entry name" value="vWA-like"/>
    <property type="match status" value="1"/>
</dbReference>
<feature type="region of interest" description="Disordered" evidence="10">
    <location>
        <begin position="1"/>
        <end position="35"/>
    </location>
</feature>
<dbReference type="OMA" id="WMERLGH"/>
<dbReference type="Gene3D" id="2.60.40.1670">
    <property type="entry name" value="beta-sandwich domain of Sec23/24"/>
    <property type="match status" value="1"/>
</dbReference>
<reference evidence="17" key="2">
    <citation type="submission" date="2012-11" db="EMBL/GenBank/DDBJ databases">
        <authorList>
            <person name="Kuo A."/>
            <person name="Curtis B.A."/>
            <person name="Tanifuji G."/>
            <person name="Burki F."/>
            <person name="Gruber A."/>
            <person name="Irimia M."/>
            <person name="Maruyama S."/>
            <person name="Arias M.C."/>
            <person name="Ball S.G."/>
            <person name="Gile G.H."/>
            <person name="Hirakawa Y."/>
            <person name="Hopkins J.F."/>
            <person name="Rensing S.A."/>
            <person name="Schmutz J."/>
            <person name="Symeonidi A."/>
            <person name="Elias M."/>
            <person name="Eveleigh R.J."/>
            <person name="Herman E.K."/>
            <person name="Klute M.J."/>
            <person name="Nakayama T."/>
            <person name="Obornik M."/>
            <person name="Reyes-Prieto A."/>
            <person name="Armbrust E.V."/>
            <person name="Aves S.J."/>
            <person name="Beiko R.G."/>
            <person name="Coutinho P."/>
            <person name="Dacks J.B."/>
            <person name="Durnford D.G."/>
            <person name="Fast N.M."/>
            <person name="Green B.R."/>
            <person name="Grisdale C."/>
            <person name="Hempe F."/>
            <person name="Henrissat B."/>
            <person name="Hoppner M.P."/>
            <person name="Ishida K.-I."/>
            <person name="Kim E."/>
            <person name="Koreny L."/>
            <person name="Kroth P.G."/>
            <person name="Liu Y."/>
            <person name="Malik S.-B."/>
            <person name="Maier U.G."/>
            <person name="McRose D."/>
            <person name="Mock T."/>
            <person name="Neilson J.A."/>
            <person name="Onodera N.T."/>
            <person name="Poole A.M."/>
            <person name="Pritham E.J."/>
            <person name="Richards T.A."/>
            <person name="Rocap G."/>
            <person name="Roy S.W."/>
            <person name="Sarai C."/>
            <person name="Schaack S."/>
            <person name="Shirato S."/>
            <person name="Slamovits C.H."/>
            <person name="Spencer D.F."/>
            <person name="Suzuki S."/>
            <person name="Worden A.Z."/>
            <person name="Zauner S."/>
            <person name="Barry K."/>
            <person name="Bell C."/>
            <person name="Bharti A.K."/>
            <person name="Crow J.A."/>
            <person name="Grimwood J."/>
            <person name="Kramer R."/>
            <person name="Lindquist E."/>
            <person name="Lucas S."/>
            <person name="Salamov A."/>
            <person name="McFadden G.I."/>
            <person name="Lane C.E."/>
            <person name="Keeling P.J."/>
            <person name="Gray M.W."/>
            <person name="Grigoriev I.V."/>
            <person name="Archibald J.M."/>
        </authorList>
    </citation>
    <scope>NUCLEOTIDE SEQUENCE</scope>
    <source>
        <strain evidence="17">CCMP2712</strain>
    </source>
</reference>
<evidence type="ECO:0000259" key="13">
    <source>
        <dbReference type="Pfam" id="PF04815"/>
    </source>
</evidence>
<dbReference type="PANTHER" id="PTHR11141">
    <property type="entry name" value="PROTEIN TRANSPORT PROTEIN SEC23"/>
    <property type="match status" value="1"/>
</dbReference>
<dbReference type="AlphaFoldDB" id="L1JV07"/>
<protein>
    <recommendedName>
        <fullName evidence="9">Protein transport protein SEC23</fullName>
    </recommendedName>
</protein>
<evidence type="ECO:0000259" key="12">
    <source>
        <dbReference type="Pfam" id="PF04811"/>
    </source>
</evidence>
<keyword evidence="7 9" id="KW-0472">Membrane</keyword>
<comment type="similarity">
    <text evidence="9">Belongs to the SEC23/SEC24 family. SEC23 subfamily.</text>
</comment>
<evidence type="ECO:0000256" key="9">
    <source>
        <dbReference type="RuleBase" id="RU365030"/>
    </source>
</evidence>
<evidence type="ECO:0000259" key="11">
    <source>
        <dbReference type="Pfam" id="PF04810"/>
    </source>
</evidence>
<keyword evidence="17" id="KW-1185">Reference proteome</keyword>
<dbReference type="GO" id="GO:0005096">
    <property type="term" value="F:GTPase activator activity"/>
    <property type="evidence" value="ECO:0007669"/>
    <property type="project" value="TreeGrafter"/>
</dbReference>
<dbReference type="InterPro" id="IPR006900">
    <property type="entry name" value="Sec23/24_helical_dom"/>
</dbReference>
<dbReference type="InterPro" id="IPR036174">
    <property type="entry name" value="Znf_Sec23_Sec24_sf"/>
</dbReference>
<dbReference type="GO" id="GO:0005789">
    <property type="term" value="C:endoplasmic reticulum membrane"/>
    <property type="evidence" value="ECO:0007669"/>
    <property type="project" value="UniProtKB-SubCell"/>
</dbReference>
<feature type="compositionally biased region" description="Low complexity" evidence="10">
    <location>
        <begin position="7"/>
        <end position="18"/>
    </location>
</feature>
<dbReference type="Gene3D" id="1.20.120.730">
    <property type="entry name" value="Sec23/Sec24 helical domain"/>
    <property type="match status" value="1"/>
</dbReference>
<dbReference type="GO" id="GO:0006886">
    <property type="term" value="P:intracellular protein transport"/>
    <property type="evidence" value="ECO:0007669"/>
    <property type="project" value="InterPro"/>
</dbReference>
<keyword evidence="8 9" id="KW-0968">Cytoplasmic vesicle</keyword>
<evidence type="ECO:0000256" key="2">
    <source>
        <dbReference type="ARBA" id="ARBA00022723"/>
    </source>
</evidence>
<dbReference type="SUPFAM" id="SSF82919">
    <property type="entry name" value="Zn-finger domain of Sec23/24"/>
    <property type="match status" value="1"/>
</dbReference>
<dbReference type="PANTHER" id="PTHR11141:SF6">
    <property type="entry name" value="PROTEIN TRANSPORT PROTEIN SEC23 A"/>
    <property type="match status" value="1"/>
</dbReference>
<evidence type="ECO:0000313" key="16">
    <source>
        <dbReference type="EnsemblProtists" id="EKX52396"/>
    </source>
</evidence>
<dbReference type="eggNOG" id="KOG1986">
    <property type="taxonomic scope" value="Eukaryota"/>
</dbReference>
<keyword evidence="4 9" id="KW-0862">Zinc</keyword>
<organism evidence="15">
    <name type="scientific">Guillardia theta (strain CCMP2712)</name>
    <name type="common">Cryptophyte</name>
    <dbReference type="NCBI Taxonomy" id="905079"/>
    <lineage>
        <taxon>Eukaryota</taxon>
        <taxon>Cryptophyceae</taxon>
        <taxon>Pyrenomonadales</taxon>
        <taxon>Geminigeraceae</taxon>
        <taxon>Guillardia</taxon>
    </lineage>
</organism>
<gene>
    <name evidence="15" type="primary">SEC23B</name>
    <name evidence="15" type="ORF">GUITHDRAFT_175511</name>
</gene>
<evidence type="ECO:0000259" key="14">
    <source>
        <dbReference type="Pfam" id="PF08033"/>
    </source>
</evidence>
<evidence type="ECO:0000256" key="10">
    <source>
        <dbReference type="SAM" id="MobiDB-lite"/>
    </source>
</evidence>
<dbReference type="STRING" id="905079.L1JV07"/>
<evidence type="ECO:0000256" key="1">
    <source>
        <dbReference type="ARBA" id="ARBA00022448"/>
    </source>
</evidence>
<dbReference type="Pfam" id="PF04815">
    <property type="entry name" value="Sec23_helical"/>
    <property type="match status" value="1"/>
</dbReference>
<dbReference type="EnsemblProtists" id="EKX52396">
    <property type="protein sequence ID" value="EKX52396"/>
    <property type="gene ID" value="GUITHDRAFT_175511"/>
</dbReference>
<dbReference type="Pfam" id="PF08033">
    <property type="entry name" value="Sec23_BS"/>
    <property type="match status" value="1"/>
</dbReference>
<dbReference type="InterPro" id="IPR012990">
    <property type="entry name" value="Beta-sandwich_Sec23_24"/>
</dbReference>
<dbReference type="GeneID" id="17308865"/>
<dbReference type="GO" id="GO:0030127">
    <property type="term" value="C:COPII vesicle coat"/>
    <property type="evidence" value="ECO:0007669"/>
    <property type="project" value="InterPro"/>
</dbReference>
<feature type="domain" description="Sec23/Sec24 trunk" evidence="12">
    <location>
        <begin position="161"/>
        <end position="401"/>
    </location>
</feature>
<keyword evidence="2 9" id="KW-0479">Metal-binding</keyword>
<reference evidence="15 17" key="1">
    <citation type="journal article" date="2012" name="Nature">
        <title>Algal genomes reveal evolutionary mosaicism and the fate of nucleomorphs.</title>
        <authorList>
            <consortium name="DOE Joint Genome Institute"/>
            <person name="Curtis B.A."/>
            <person name="Tanifuji G."/>
            <person name="Burki F."/>
            <person name="Gruber A."/>
            <person name="Irimia M."/>
            <person name="Maruyama S."/>
            <person name="Arias M.C."/>
            <person name="Ball S.G."/>
            <person name="Gile G.H."/>
            <person name="Hirakawa Y."/>
            <person name="Hopkins J.F."/>
            <person name="Kuo A."/>
            <person name="Rensing S.A."/>
            <person name="Schmutz J."/>
            <person name="Symeonidi A."/>
            <person name="Elias M."/>
            <person name="Eveleigh R.J."/>
            <person name="Herman E.K."/>
            <person name="Klute M.J."/>
            <person name="Nakayama T."/>
            <person name="Obornik M."/>
            <person name="Reyes-Prieto A."/>
            <person name="Armbrust E.V."/>
            <person name="Aves S.J."/>
            <person name="Beiko R.G."/>
            <person name="Coutinho P."/>
            <person name="Dacks J.B."/>
            <person name="Durnford D.G."/>
            <person name="Fast N.M."/>
            <person name="Green B.R."/>
            <person name="Grisdale C.J."/>
            <person name="Hempel F."/>
            <person name="Henrissat B."/>
            <person name="Hoppner M.P."/>
            <person name="Ishida K."/>
            <person name="Kim E."/>
            <person name="Koreny L."/>
            <person name="Kroth P.G."/>
            <person name="Liu Y."/>
            <person name="Malik S.B."/>
            <person name="Maier U.G."/>
            <person name="McRose D."/>
            <person name="Mock T."/>
            <person name="Neilson J.A."/>
            <person name="Onodera N.T."/>
            <person name="Poole A.M."/>
            <person name="Pritham E.J."/>
            <person name="Richards T.A."/>
            <person name="Rocap G."/>
            <person name="Roy S.W."/>
            <person name="Sarai C."/>
            <person name="Schaack S."/>
            <person name="Shirato S."/>
            <person name="Slamovits C.H."/>
            <person name="Spencer D.F."/>
            <person name="Suzuki S."/>
            <person name="Worden A.Z."/>
            <person name="Zauner S."/>
            <person name="Barry K."/>
            <person name="Bell C."/>
            <person name="Bharti A.K."/>
            <person name="Crow J.A."/>
            <person name="Grimwood J."/>
            <person name="Kramer R."/>
            <person name="Lindquist E."/>
            <person name="Lucas S."/>
            <person name="Salamov A."/>
            <person name="McFadden G.I."/>
            <person name="Lane C.E."/>
            <person name="Keeling P.J."/>
            <person name="Gray M.W."/>
            <person name="Grigoriev I.V."/>
            <person name="Archibald J.M."/>
        </authorList>
    </citation>
    <scope>NUCLEOTIDE SEQUENCE</scope>
    <source>
        <strain evidence="15 17">CCMP2712</strain>
    </source>
</reference>
<dbReference type="KEGG" id="gtt:GUITHDRAFT_175511"/>
<accession>L1JV07</accession>
<dbReference type="PaxDb" id="55529-EKX52396"/>
<dbReference type="RefSeq" id="XP_005839376.1">
    <property type="nucleotide sequence ID" value="XM_005839319.1"/>
</dbReference>
<dbReference type="InterPro" id="IPR006895">
    <property type="entry name" value="Znf_Sec23_Sec24"/>
</dbReference>
<dbReference type="GO" id="GO:0008270">
    <property type="term" value="F:zinc ion binding"/>
    <property type="evidence" value="ECO:0007669"/>
    <property type="project" value="InterPro"/>
</dbReference>
<dbReference type="Gene3D" id="2.30.30.380">
    <property type="entry name" value="Zn-finger domain of Sec23/24"/>
    <property type="match status" value="1"/>
</dbReference>
<dbReference type="GO" id="GO:0070971">
    <property type="term" value="C:endoplasmic reticulum exit site"/>
    <property type="evidence" value="ECO:0007669"/>
    <property type="project" value="TreeGrafter"/>
</dbReference>